<dbReference type="OrthoDB" id="410044at2759"/>
<feature type="compositionally biased region" description="Low complexity" evidence="3">
    <location>
        <begin position="695"/>
        <end position="719"/>
    </location>
</feature>
<evidence type="ECO:0000313" key="5">
    <source>
        <dbReference type="EMBL" id="TRM65899.1"/>
    </source>
</evidence>
<dbReference type="SMART" id="SM00360">
    <property type="entry name" value="RRM"/>
    <property type="match status" value="2"/>
</dbReference>
<feature type="region of interest" description="Disordered" evidence="3">
    <location>
        <begin position="654"/>
        <end position="719"/>
    </location>
</feature>
<evidence type="ECO:0000256" key="2">
    <source>
        <dbReference type="PROSITE-ProRule" id="PRU00176"/>
    </source>
</evidence>
<dbReference type="Proteomes" id="UP000320762">
    <property type="component" value="Unassembled WGS sequence"/>
</dbReference>
<dbReference type="InterPro" id="IPR052462">
    <property type="entry name" value="SLIRP/GR-RBP-like"/>
</dbReference>
<feature type="domain" description="RRM" evidence="4">
    <location>
        <begin position="502"/>
        <end position="582"/>
    </location>
</feature>
<dbReference type="STRING" id="97359.A0A550CMB1"/>
<dbReference type="GO" id="GO:0003723">
    <property type="term" value="F:RNA binding"/>
    <property type="evidence" value="ECO:0007669"/>
    <property type="project" value="UniProtKB-UniRule"/>
</dbReference>
<dbReference type="AlphaFoldDB" id="A0A550CMB1"/>
<sequence length="1016" mass="110659">MPQKPVQKPRSWGSRFDALPPSSPPSTIEHDFASSPTSESVIAATTKKKEDKMPHDASVFVGSLPTKQHLSEHAEVQNVKVVRDAKGGVCAFVQCEDATAATNLINTLHSTPPKPFLGRILRYEPARAFRTLLVSYRAPKQLLPSVQGRECADDHVSREQLVDLEVPFAMRIWKSRSSKFYNVQYNADAVEGEARSKAIQQQVEGYMDNSLYIDPVAFNSETISTMASYFGQLESFGPYKGSERGVSESSEQQSYPAPHDAERAANMDTGCYEIKWAHRDDCVTALMTLRRVPHLTVTWAHQPQSASDRTPYGTPRQPQMMNTASYPLHVMSPSRDSQTTPRTTHGIGCASPMREHSSFYSPATAAAGDAHDHSFQSNLGQRPKVELTDIDFPPLSEGKEHVRAHRAWDEIVAADPKLPISPFSPSREVERDVSQGPDRDEEYDEHEQILDMPSPPMPSLGMSPITPKTPGSQFPITPTSSTMGIEGMPLCFENGERELDPTTLFVGGLEMHGPAAWDEGRVTNVFAKYGGLQSVKVVRPANSRAAFAFVKFDNMDSPARAIAEEHNRVYDGRAIRVQLRDCNPPRSPWKQRRGRQPYMSPRPYLEDVDNAGANKLPFGDYIGSQSRDSTVDVLVKDFAETTIHADDAFHHVPARAHQRTASDVLDGSVVSRRTESVARSEGPPPSAHAPTVSWADDTPASAVTPPPSSLGSAGSSAAPHPAAPYMMPSGAYYPPVGPWMAPYPPPMQYAMPYYAPYPPPQVGQAPTPAFVSPVGSDASGPAANTPQTLAWGPAPMYGPCVPYPAYQRPHTEHASAQSQTVNGSGQAPLAPTGFVQDNQGTLIPVYQPEALDQYMASQPPGARQAPFHPASSQSWYPQLVPYGNQMPHAAATAGRMPQAPAQAVAWPASAYYPGAVQPAGHMHASPPAPSARMGYDMSAQGPARRPGRKDQQQYARGGHRQFNGHRLARGGHQSPVNGPFYQFPAVEGGQVQGGFAHPRRSPQGEWGQWNRPAVRG</sequence>
<feature type="region of interest" description="Disordered" evidence="3">
    <location>
        <begin position="1"/>
        <end position="49"/>
    </location>
</feature>
<keyword evidence="1 2" id="KW-0694">RNA-binding</keyword>
<evidence type="ECO:0000256" key="1">
    <source>
        <dbReference type="ARBA" id="ARBA00022884"/>
    </source>
</evidence>
<feature type="compositionally biased region" description="Polar residues" evidence="3">
    <location>
        <begin position="814"/>
        <end position="825"/>
    </location>
</feature>
<dbReference type="InterPro" id="IPR035979">
    <property type="entry name" value="RBD_domain_sf"/>
</dbReference>
<evidence type="ECO:0000313" key="6">
    <source>
        <dbReference type="Proteomes" id="UP000320762"/>
    </source>
</evidence>
<evidence type="ECO:0000259" key="4">
    <source>
        <dbReference type="PROSITE" id="PS50102"/>
    </source>
</evidence>
<reference evidence="5 6" key="1">
    <citation type="journal article" date="2019" name="New Phytol.">
        <title>Comparative genomics reveals unique wood-decay strategies and fruiting body development in the Schizophyllaceae.</title>
        <authorList>
            <person name="Almasi E."/>
            <person name="Sahu N."/>
            <person name="Krizsan K."/>
            <person name="Balint B."/>
            <person name="Kovacs G.M."/>
            <person name="Kiss B."/>
            <person name="Cseklye J."/>
            <person name="Drula E."/>
            <person name="Henrissat B."/>
            <person name="Nagy I."/>
            <person name="Chovatia M."/>
            <person name="Adam C."/>
            <person name="LaButti K."/>
            <person name="Lipzen A."/>
            <person name="Riley R."/>
            <person name="Grigoriev I.V."/>
            <person name="Nagy L.G."/>
        </authorList>
    </citation>
    <scope>NUCLEOTIDE SEQUENCE [LARGE SCALE GENOMIC DNA]</scope>
    <source>
        <strain evidence="5 6">NL-1724</strain>
    </source>
</reference>
<dbReference type="SUPFAM" id="SSF54928">
    <property type="entry name" value="RNA-binding domain, RBD"/>
    <property type="match status" value="2"/>
</dbReference>
<feature type="region of interest" description="Disordered" evidence="3">
    <location>
        <begin position="419"/>
        <end position="440"/>
    </location>
</feature>
<feature type="domain" description="RRM" evidence="4">
    <location>
        <begin position="57"/>
        <end position="128"/>
    </location>
</feature>
<dbReference type="InterPro" id="IPR012677">
    <property type="entry name" value="Nucleotide-bd_a/b_plait_sf"/>
</dbReference>
<proteinExistence type="predicted"/>
<feature type="compositionally biased region" description="Polar residues" evidence="3">
    <location>
        <begin position="334"/>
        <end position="343"/>
    </location>
</feature>
<keyword evidence="6" id="KW-1185">Reference proteome</keyword>
<organism evidence="5 6">
    <name type="scientific">Schizophyllum amplum</name>
    <dbReference type="NCBI Taxonomy" id="97359"/>
    <lineage>
        <taxon>Eukaryota</taxon>
        <taxon>Fungi</taxon>
        <taxon>Dikarya</taxon>
        <taxon>Basidiomycota</taxon>
        <taxon>Agaricomycotina</taxon>
        <taxon>Agaricomycetes</taxon>
        <taxon>Agaricomycetidae</taxon>
        <taxon>Agaricales</taxon>
        <taxon>Schizophyllaceae</taxon>
        <taxon>Schizophyllum</taxon>
    </lineage>
</organism>
<feature type="region of interest" description="Disordered" evidence="3">
    <location>
        <begin position="332"/>
        <end position="352"/>
    </location>
</feature>
<dbReference type="InterPro" id="IPR000504">
    <property type="entry name" value="RRM_dom"/>
</dbReference>
<dbReference type="PROSITE" id="PS50102">
    <property type="entry name" value="RRM"/>
    <property type="match status" value="2"/>
</dbReference>
<comment type="caution">
    <text evidence="5">The sequence shown here is derived from an EMBL/GenBank/DDBJ whole genome shotgun (WGS) entry which is preliminary data.</text>
</comment>
<evidence type="ECO:0000256" key="3">
    <source>
        <dbReference type="SAM" id="MobiDB-lite"/>
    </source>
</evidence>
<name>A0A550CMB1_9AGAR</name>
<gene>
    <name evidence="5" type="ORF">BD626DRAFT_486175</name>
</gene>
<dbReference type="Pfam" id="PF00076">
    <property type="entry name" value="RRM_1"/>
    <property type="match status" value="1"/>
</dbReference>
<feature type="region of interest" description="Disordered" evidence="3">
    <location>
        <begin position="921"/>
        <end position="1016"/>
    </location>
</feature>
<dbReference type="PANTHER" id="PTHR48027">
    <property type="entry name" value="HETEROGENEOUS NUCLEAR RIBONUCLEOPROTEIN 87F-RELATED"/>
    <property type="match status" value="1"/>
</dbReference>
<accession>A0A550CMB1</accession>
<dbReference type="EMBL" id="VDMD01000004">
    <property type="protein sequence ID" value="TRM65899.1"/>
    <property type="molecule type" value="Genomic_DNA"/>
</dbReference>
<feature type="compositionally biased region" description="Basic residues" evidence="3">
    <location>
        <begin position="957"/>
        <end position="969"/>
    </location>
</feature>
<dbReference type="Gene3D" id="3.30.70.330">
    <property type="match status" value="2"/>
</dbReference>
<feature type="region of interest" description="Disordered" evidence="3">
    <location>
        <begin position="809"/>
        <end position="831"/>
    </location>
</feature>
<protein>
    <recommendedName>
        <fullName evidence="4">RRM domain-containing protein</fullName>
    </recommendedName>
</protein>